<dbReference type="EMBL" id="CP074133">
    <property type="protein sequence ID" value="QUX26326.1"/>
    <property type="molecule type" value="Genomic_DNA"/>
</dbReference>
<evidence type="ECO:0000313" key="1">
    <source>
        <dbReference type="EMBL" id="QUX26326.1"/>
    </source>
</evidence>
<accession>A0ABX8BW37</accession>
<name>A0ABX8BW37_9ACTN</name>
<dbReference type="Proteomes" id="UP000676079">
    <property type="component" value="Chromosome"/>
</dbReference>
<organism evidence="1 2">
    <name type="scientific">Nocardiopsis changdeensis</name>
    <dbReference type="NCBI Taxonomy" id="2831969"/>
    <lineage>
        <taxon>Bacteria</taxon>
        <taxon>Bacillati</taxon>
        <taxon>Actinomycetota</taxon>
        <taxon>Actinomycetes</taxon>
        <taxon>Streptosporangiales</taxon>
        <taxon>Nocardiopsidaceae</taxon>
        <taxon>Nocardiopsis</taxon>
    </lineage>
</organism>
<sequence>MAAEGHPVQVAVQVLEVSEFGFYAWRDRESSARRHVLLTDTIRQIYAASNSVYEVRRVHAALTLGRGMQLWHGTVAMLMSRAGRGGQGLDQDSLDIGQVEV</sequence>
<gene>
    <name evidence="1" type="ORF">KGD84_29885</name>
</gene>
<protein>
    <submittedName>
        <fullName evidence="1">Transposase</fullName>
    </submittedName>
</protein>
<evidence type="ECO:0000313" key="2">
    <source>
        <dbReference type="Proteomes" id="UP000676079"/>
    </source>
</evidence>
<proteinExistence type="predicted"/>
<reference evidence="1 2" key="1">
    <citation type="submission" date="2021-05" db="EMBL/GenBank/DDBJ databases">
        <title>Direct Submission.</title>
        <authorList>
            <person name="Li K."/>
            <person name="Gao J."/>
        </authorList>
    </citation>
    <scope>NUCLEOTIDE SEQUENCE [LARGE SCALE GENOMIC DNA]</scope>
    <source>
        <strain evidence="1 2">Mg02</strain>
    </source>
</reference>
<dbReference type="RefSeq" id="WP_220565938.1">
    <property type="nucleotide sequence ID" value="NZ_CP074133.1"/>
</dbReference>
<keyword evidence="2" id="KW-1185">Reference proteome</keyword>